<dbReference type="PANTHER" id="PTHR36348:SF1">
    <property type="entry name" value="EXPRESSED PROTEIN"/>
    <property type="match status" value="1"/>
</dbReference>
<comment type="caution">
    <text evidence="1">The sequence shown here is derived from an EMBL/GenBank/DDBJ whole genome shotgun (WGS) entry which is preliminary data.</text>
</comment>
<name>A0AAW1QFT1_9CHLO</name>
<keyword evidence="2" id="KW-1185">Reference proteome</keyword>
<evidence type="ECO:0000313" key="2">
    <source>
        <dbReference type="Proteomes" id="UP001489004"/>
    </source>
</evidence>
<reference evidence="1 2" key="1">
    <citation type="journal article" date="2024" name="Nat. Commun.">
        <title>Phylogenomics reveals the evolutionary origins of lichenization in chlorophyte algae.</title>
        <authorList>
            <person name="Puginier C."/>
            <person name="Libourel C."/>
            <person name="Otte J."/>
            <person name="Skaloud P."/>
            <person name="Haon M."/>
            <person name="Grisel S."/>
            <person name="Petersen M."/>
            <person name="Berrin J.G."/>
            <person name="Delaux P.M."/>
            <person name="Dal Grande F."/>
            <person name="Keller J."/>
        </authorList>
    </citation>
    <scope>NUCLEOTIDE SEQUENCE [LARGE SCALE GENOMIC DNA]</scope>
    <source>
        <strain evidence="1 2">SAG 2043</strain>
    </source>
</reference>
<dbReference type="EMBL" id="JALJOR010000003">
    <property type="protein sequence ID" value="KAK9820259.1"/>
    <property type="molecule type" value="Genomic_DNA"/>
</dbReference>
<dbReference type="Proteomes" id="UP001489004">
    <property type="component" value="Unassembled WGS sequence"/>
</dbReference>
<dbReference type="PANTHER" id="PTHR36348">
    <property type="entry name" value="EXPRESSED PROTEIN"/>
    <property type="match status" value="1"/>
</dbReference>
<gene>
    <name evidence="1" type="ORF">WJX72_008197</name>
</gene>
<proteinExistence type="predicted"/>
<accession>A0AAW1QFT1</accession>
<protein>
    <submittedName>
        <fullName evidence="1">Uncharacterized protein</fullName>
    </submittedName>
</protein>
<sequence length="234" mass="25591">MLSAKSQSELGRLVSENVLSFDQKFWLRLAARSDTAASQEEKQSLVSLADCVMGLVDAVVKRTEQQQTASQTVLEKILRAAADDAGRWEWPLPDDKLQAMRQAMDQAGALDEAILSQTYAWMRKVADHDPGFVALLQKVLQLYAAKALVARSPDGVDASLDQILEADEAQWADRIKGAAANGISEAAFLEALQKRMERTALACAAGSYAQRVQAEYLKEVEERARSVYGGMAGK</sequence>
<evidence type="ECO:0000313" key="1">
    <source>
        <dbReference type="EMBL" id="KAK9820259.1"/>
    </source>
</evidence>
<dbReference type="AlphaFoldDB" id="A0AAW1QFT1"/>
<organism evidence="1 2">
    <name type="scientific">[Myrmecia] bisecta</name>
    <dbReference type="NCBI Taxonomy" id="41462"/>
    <lineage>
        <taxon>Eukaryota</taxon>
        <taxon>Viridiplantae</taxon>
        <taxon>Chlorophyta</taxon>
        <taxon>core chlorophytes</taxon>
        <taxon>Trebouxiophyceae</taxon>
        <taxon>Trebouxiales</taxon>
        <taxon>Trebouxiaceae</taxon>
        <taxon>Myrmecia</taxon>
    </lineage>
</organism>